<keyword evidence="1" id="KW-0472">Membrane</keyword>
<name>A0A1I6IA89_9GAMM</name>
<accession>A0A1I6IA89</accession>
<evidence type="ECO:0000256" key="1">
    <source>
        <dbReference type="SAM" id="Phobius"/>
    </source>
</evidence>
<dbReference type="STRING" id="650891.SAMN05216203_2023"/>
<feature type="transmembrane region" description="Helical" evidence="1">
    <location>
        <begin position="76"/>
        <end position="96"/>
    </location>
</feature>
<dbReference type="Proteomes" id="UP000198644">
    <property type="component" value="Unassembled WGS sequence"/>
</dbReference>
<keyword evidence="1" id="KW-0812">Transmembrane</keyword>
<keyword evidence="1" id="KW-1133">Transmembrane helix</keyword>
<dbReference type="InterPro" id="IPR058965">
    <property type="entry name" value="SOI/HabA-like"/>
</dbReference>
<organism evidence="2 3">
    <name type="scientific">Marinobacter daqiaonensis</name>
    <dbReference type="NCBI Taxonomy" id="650891"/>
    <lineage>
        <taxon>Bacteria</taxon>
        <taxon>Pseudomonadati</taxon>
        <taxon>Pseudomonadota</taxon>
        <taxon>Gammaproteobacteria</taxon>
        <taxon>Pseudomonadales</taxon>
        <taxon>Marinobacteraceae</taxon>
        <taxon>Marinobacter</taxon>
    </lineage>
</organism>
<dbReference type="EMBL" id="FOYW01000001">
    <property type="protein sequence ID" value="SFR63603.1"/>
    <property type="molecule type" value="Genomic_DNA"/>
</dbReference>
<evidence type="ECO:0000313" key="3">
    <source>
        <dbReference type="Proteomes" id="UP000198644"/>
    </source>
</evidence>
<protein>
    <submittedName>
        <fullName evidence="2">Hydroxylaminobenzene mutase</fullName>
    </submittedName>
</protein>
<gene>
    <name evidence="2" type="ORF">SAMN05216203_2023</name>
</gene>
<dbReference type="AlphaFoldDB" id="A0A1I6IA89"/>
<sequence length="140" mass="14735">MNPSIIRHGFILILIALVTGLLLPAMQIPRLGLSAHTIGILSGVLLIGIGAIWSAFSLSARQFLVMYWGWVYSSYANWLGCLIGAFTGAGQMTPLASSGAKADSWAEATVAVLLISVAITSLVAVALSIWGLRRHSANDA</sequence>
<feature type="transmembrane region" description="Helical" evidence="1">
    <location>
        <begin position="6"/>
        <end position="26"/>
    </location>
</feature>
<proteinExistence type="predicted"/>
<dbReference type="Pfam" id="PF26512">
    <property type="entry name" value="SOI"/>
    <property type="match status" value="1"/>
</dbReference>
<feature type="transmembrane region" description="Helical" evidence="1">
    <location>
        <begin position="108"/>
        <end position="132"/>
    </location>
</feature>
<reference evidence="2 3" key="1">
    <citation type="submission" date="2016-10" db="EMBL/GenBank/DDBJ databases">
        <authorList>
            <person name="de Groot N.N."/>
        </authorList>
    </citation>
    <scope>NUCLEOTIDE SEQUENCE [LARGE SCALE GENOMIC DNA]</scope>
    <source>
        <strain evidence="2 3">CGMCC 1.9167</strain>
    </source>
</reference>
<keyword evidence="3" id="KW-1185">Reference proteome</keyword>
<evidence type="ECO:0000313" key="2">
    <source>
        <dbReference type="EMBL" id="SFR63603.1"/>
    </source>
</evidence>
<feature type="transmembrane region" description="Helical" evidence="1">
    <location>
        <begin position="38"/>
        <end position="56"/>
    </location>
</feature>
<dbReference type="RefSeq" id="WP_092011666.1">
    <property type="nucleotide sequence ID" value="NZ_FOYW01000001.1"/>
</dbReference>
<dbReference type="OrthoDB" id="5801899at2"/>